<organism evidence="2 3">
    <name type="scientific">Euplotes crassus</name>
    <dbReference type="NCBI Taxonomy" id="5936"/>
    <lineage>
        <taxon>Eukaryota</taxon>
        <taxon>Sar</taxon>
        <taxon>Alveolata</taxon>
        <taxon>Ciliophora</taxon>
        <taxon>Intramacronucleata</taxon>
        <taxon>Spirotrichea</taxon>
        <taxon>Hypotrichia</taxon>
        <taxon>Euplotida</taxon>
        <taxon>Euplotidae</taxon>
        <taxon>Moneuplotes</taxon>
    </lineage>
</organism>
<feature type="compositionally biased region" description="Low complexity" evidence="1">
    <location>
        <begin position="68"/>
        <end position="78"/>
    </location>
</feature>
<protein>
    <submittedName>
        <fullName evidence="2">Uncharacterized protein</fullName>
    </submittedName>
</protein>
<reference evidence="2" key="1">
    <citation type="submission" date="2023-07" db="EMBL/GenBank/DDBJ databases">
        <authorList>
            <consortium name="AG Swart"/>
            <person name="Singh M."/>
            <person name="Singh A."/>
            <person name="Seah K."/>
            <person name="Emmerich C."/>
        </authorList>
    </citation>
    <scope>NUCLEOTIDE SEQUENCE</scope>
    <source>
        <strain evidence="2">DP1</strain>
    </source>
</reference>
<comment type="caution">
    <text evidence="2">The sequence shown here is derived from an EMBL/GenBank/DDBJ whole genome shotgun (WGS) entry which is preliminary data.</text>
</comment>
<evidence type="ECO:0000313" key="2">
    <source>
        <dbReference type="EMBL" id="CAI2369107.1"/>
    </source>
</evidence>
<evidence type="ECO:0000313" key="3">
    <source>
        <dbReference type="Proteomes" id="UP001295684"/>
    </source>
</evidence>
<dbReference type="AlphaFoldDB" id="A0AAD1UI38"/>
<sequence>MFTNLNLKPLNISPSFSRLLTQKQTKPSMKLTDDLVSPYEQGKEESSCSYLPQKAVFRIKKSYESEENNTLTNDTSSTKSDKDTHSTSGLFSKFHKDLTSLGNMLKRRESVLCTKVGLSAKVLFKLAN</sequence>
<dbReference type="Proteomes" id="UP001295684">
    <property type="component" value="Unassembled WGS sequence"/>
</dbReference>
<feature type="region of interest" description="Disordered" evidence="1">
    <location>
        <begin position="65"/>
        <end position="90"/>
    </location>
</feature>
<keyword evidence="3" id="KW-1185">Reference proteome</keyword>
<evidence type="ECO:0000256" key="1">
    <source>
        <dbReference type="SAM" id="MobiDB-lite"/>
    </source>
</evidence>
<accession>A0AAD1UI38</accession>
<proteinExistence type="predicted"/>
<dbReference type="EMBL" id="CAMPGE010010259">
    <property type="protein sequence ID" value="CAI2369107.1"/>
    <property type="molecule type" value="Genomic_DNA"/>
</dbReference>
<name>A0AAD1UI38_EUPCR</name>
<gene>
    <name evidence="2" type="ORF">ECRASSUSDP1_LOCUS10404</name>
</gene>